<evidence type="ECO:0000256" key="13">
    <source>
        <dbReference type="ARBA" id="ARBA00023157"/>
    </source>
</evidence>
<dbReference type="AlphaFoldDB" id="A0ABD1JB99"/>
<keyword evidence="10" id="KW-0391">Immunity</keyword>
<keyword evidence="4" id="KW-1003">Cell membrane</keyword>
<evidence type="ECO:0000256" key="15">
    <source>
        <dbReference type="SAM" id="MobiDB-lite"/>
    </source>
</evidence>
<keyword evidence="8" id="KW-0732">Signal</keyword>
<sequence>MSKTICIVAPLTGMFAPVSGKQGFTQDCGQCYQIELSVVVALISCDILLTVLIALAVYCFVSRQRRRPCLHTQSSDAGKSKQLSTTSKKAKKAEVTESPYQELYGVQSDIYSDLRQYRK</sequence>
<evidence type="ECO:0000256" key="6">
    <source>
        <dbReference type="ARBA" id="ARBA00022692"/>
    </source>
</evidence>
<evidence type="ECO:0000256" key="3">
    <source>
        <dbReference type="ARBA" id="ARBA00022356"/>
    </source>
</evidence>
<keyword evidence="12 16" id="KW-0472">Membrane</keyword>
<evidence type="ECO:0000256" key="1">
    <source>
        <dbReference type="ARBA" id="ARBA00004251"/>
    </source>
</evidence>
<evidence type="ECO:0000256" key="16">
    <source>
        <dbReference type="SAM" id="Phobius"/>
    </source>
</evidence>
<organism evidence="17 18">
    <name type="scientific">Coilia grayii</name>
    <name type="common">Gray's grenadier anchovy</name>
    <dbReference type="NCBI Taxonomy" id="363190"/>
    <lineage>
        <taxon>Eukaryota</taxon>
        <taxon>Metazoa</taxon>
        <taxon>Chordata</taxon>
        <taxon>Craniata</taxon>
        <taxon>Vertebrata</taxon>
        <taxon>Euteleostomi</taxon>
        <taxon>Actinopterygii</taxon>
        <taxon>Neopterygii</taxon>
        <taxon>Teleostei</taxon>
        <taxon>Clupei</taxon>
        <taxon>Clupeiformes</taxon>
        <taxon>Clupeoidei</taxon>
        <taxon>Engraulidae</taxon>
        <taxon>Coilinae</taxon>
        <taxon>Coilia</taxon>
    </lineage>
</organism>
<evidence type="ECO:0000256" key="10">
    <source>
        <dbReference type="ARBA" id="ARBA00022859"/>
    </source>
</evidence>
<protein>
    <recommendedName>
        <fullName evidence="3">TYRO protein tyrosine kinase-binding protein</fullName>
    </recommendedName>
    <alternativeName>
        <fullName evidence="14">DNAX-activation protein 12</fullName>
    </alternativeName>
</protein>
<proteinExistence type="inferred from homology"/>
<dbReference type="PANTHER" id="PTHR17554">
    <property type="entry name" value="TYRO PROTEIN TYROSINE KINASE-BINDING PROTEIN"/>
    <property type="match status" value="1"/>
</dbReference>
<keyword evidence="5" id="KW-0597">Phosphoprotein</keyword>
<evidence type="ECO:0000256" key="14">
    <source>
        <dbReference type="ARBA" id="ARBA00031252"/>
    </source>
</evidence>
<evidence type="ECO:0000256" key="5">
    <source>
        <dbReference type="ARBA" id="ARBA00022553"/>
    </source>
</evidence>
<evidence type="ECO:0000256" key="12">
    <source>
        <dbReference type="ARBA" id="ARBA00023136"/>
    </source>
</evidence>
<dbReference type="EMBL" id="JBHFQA010000017">
    <property type="protein sequence ID" value="KAL2084461.1"/>
    <property type="molecule type" value="Genomic_DNA"/>
</dbReference>
<keyword evidence="13" id="KW-1015">Disulfide bond</keyword>
<comment type="subcellular location">
    <subcellularLocation>
        <location evidence="1">Cell membrane</location>
        <topology evidence="1">Single-pass type I membrane protein</topology>
    </subcellularLocation>
</comment>
<dbReference type="PANTHER" id="PTHR17554:SF2">
    <property type="entry name" value="TYRO PROTEIN TYROSINE KINASE-BINDING PROTEIN"/>
    <property type="match status" value="1"/>
</dbReference>
<evidence type="ECO:0000313" key="17">
    <source>
        <dbReference type="EMBL" id="KAL2084461.1"/>
    </source>
</evidence>
<feature type="region of interest" description="Disordered" evidence="15">
    <location>
        <begin position="70"/>
        <end position="96"/>
    </location>
</feature>
<comment type="similarity">
    <text evidence="2">Belongs to the TYROBP family.</text>
</comment>
<dbReference type="Gene3D" id="1.10.287.770">
    <property type="entry name" value="YojJ-like"/>
    <property type="match status" value="1"/>
</dbReference>
<evidence type="ECO:0000256" key="9">
    <source>
        <dbReference type="ARBA" id="ARBA00022837"/>
    </source>
</evidence>
<feature type="compositionally biased region" description="Polar residues" evidence="15">
    <location>
        <begin position="71"/>
        <end position="87"/>
    </location>
</feature>
<evidence type="ECO:0000313" key="18">
    <source>
        <dbReference type="Proteomes" id="UP001591681"/>
    </source>
</evidence>
<evidence type="ECO:0000256" key="7">
    <source>
        <dbReference type="ARBA" id="ARBA00022723"/>
    </source>
</evidence>
<dbReference type="Proteomes" id="UP001591681">
    <property type="component" value="Unassembled WGS sequence"/>
</dbReference>
<keyword evidence="11 16" id="KW-1133">Transmembrane helix</keyword>
<keyword evidence="9" id="KW-0106">Calcium</keyword>
<gene>
    <name evidence="17" type="ORF">ACEWY4_019979</name>
</gene>
<dbReference type="InterPro" id="IPR026200">
    <property type="entry name" value="Tyrobp"/>
</dbReference>
<feature type="transmembrane region" description="Helical" evidence="16">
    <location>
        <begin position="36"/>
        <end position="61"/>
    </location>
</feature>
<keyword evidence="18" id="KW-1185">Reference proteome</keyword>
<keyword evidence="7" id="KW-0479">Metal-binding</keyword>
<dbReference type="GO" id="GO:0046872">
    <property type="term" value="F:metal ion binding"/>
    <property type="evidence" value="ECO:0007669"/>
    <property type="project" value="UniProtKB-KW"/>
</dbReference>
<name>A0ABD1JB99_9TELE</name>
<reference evidence="17 18" key="1">
    <citation type="submission" date="2024-09" db="EMBL/GenBank/DDBJ databases">
        <title>A chromosome-level genome assembly of Gray's grenadier anchovy, Coilia grayii.</title>
        <authorList>
            <person name="Fu Z."/>
        </authorList>
    </citation>
    <scope>NUCLEOTIDE SEQUENCE [LARGE SCALE GENOMIC DNA]</scope>
    <source>
        <strain evidence="17">G4</strain>
        <tissue evidence="17">Muscle</tissue>
    </source>
</reference>
<comment type="caution">
    <text evidence="17">The sequence shown here is derived from an EMBL/GenBank/DDBJ whole genome shotgun (WGS) entry which is preliminary data.</text>
</comment>
<accession>A0ABD1JB99</accession>
<evidence type="ECO:0000256" key="8">
    <source>
        <dbReference type="ARBA" id="ARBA00022729"/>
    </source>
</evidence>
<dbReference type="GO" id="GO:0005886">
    <property type="term" value="C:plasma membrane"/>
    <property type="evidence" value="ECO:0007669"/>
    <property type="project" value="UniProtKB-SubCell"/>
</dbReference>
<keyword evidence="6 16" id="KW-0812">Transmembrane</keyword>
<dbReference type="GO" id="GO:0002376">
    <property type="term" value="P:immune system process"/>
    <property type="evidence" value="ECO:0007669"/>
    <property type="project" value="UniProtKB-KW"/>
</dbReference>
<evidence type="ECO:0000256" key="11">
    <source>
        <dbReference type="ARBA" id="ARBA00022989"/>
    </source>
</evidence>
<evidence type="ECO:0000256" key="2">
    <source>
        <dbReference type="ARBA" id="ARBA00009791"/>
    </source>
</evidence>
<evidence type="ECO:0000256" key="4">
    <source>
        <dbReference type="ARBA" id="ARBA00022475"/>
    </source>
</evidence>